<dbReference type="HOGENOM" id="CLU_2719341_0_0_0"/>
<proteinExistence type="predicted"/>
<name>F7YXA8_9THEM</name>
<dbReference type="RefSeq" id="WP_013932642.1">
    <property type="nucleotide sequence ID" value="NC_015707.1"/>
</dbReference>
<organism evidence="1 2">
    <name type="scientific">Pseudothermotoga thermarum DSM 5069</name>
    <dbReference type="NCBI Taxonomy" id="688269"/>
    <lineage>
        <taxon>Bacteria</taxon>
        <taxon>Thermotogati</taxon>
        <taxon>Thermotogota</taxon>
        <taxon>Thermotogae</taxon>
        <taxon>Thermotogales</taxon>
        <taxon>Thermotogaceae</taxon>
        <taxon>Pseudothermotoga</taxon>
    </lineage>
</organism>
<dbReference type="AlphaFoldDB" id="F7YXA8"/>
<dbReference type="Proteomes" id="UP000006804">
    <property type="component" value="Chromosome"/>
</dbReference>
<keyword evidence="2" id="KW-1185">Reference proteome</keyword>
<sequence precursor="true">MAAIVWYSCFGLKLNQALGSDRLEVTPVEQENAMKQKAHSLKGMGGGHVKKAGALVPGCFLTYPTFYVLLYG</sequence>
<dbReference type="EMBL" id="CP002351">
    <property type="protein sequence ID" value="AEH51427.1"/>
    <property type="molecule type" value="Genomic_DNA"/>
</dbReference>
<reference evidence="1 2" key="1">
    <citation type="submission" date="2010-11" db="EMBL/GenBank/DDBJ databases">
        <title>The complete genome of Thermotoga thermarum DSM 5069.</title>
        <authorList>
            <consortium name="US DOE Joint Genome Institute (JGI-PGF)"/>
            <person name="Lucas S."/>
            <person name="Copeland A."/>
            <person name="Lapidus A."/>
            <person name="Bruce D."/>
            <person name="Goodwin L."/>
            <person name="Pitluck S."/>
            <person name="Kyrpides N."/>
            <person name="Mavromatis K."/>
            <person name="Ivanova N."/>
            <person name="Zeytun A."/>
            <person name="Brettin T."/>
            <person name="Detter J.C."/>
            <person name="Tapia R."/>
            <person name="Han C."/>
            <person name="Land M."/>
            <person name="Hauser L."/>
            <person name="Markowitz V."/>
            <person name="Cheng J.-F."/>
            <person name="Hugenholtz P."/>
            <person name="Woyke T."/>
            <person name="Wu D."/>
            <person name="Spring S."/>
            <person name="Schroeder M."/>
            <person name="Brambilla E."/>
            <person name="Klenk H.-P."/>
            <person name="Eisen J.A."/>
        </authorList>
    </citation>
    <scope>NUCLEOTIDE SEQUENCE [LARGE SCALE GENOMIC DNA]</scope>
    <source>
        <strain evidence="1 2">DSM 5069</strain>
    </source>
</reference>
<evidence type="ECO:0000313" key="2">
    <source>
        <dbReference type="Proteomes" id="UP000006804"/>
    </source>
</evidence>
<gene>
    <name evidence="1" type="ORF">Theth_1364</name>
</gene>
<evidence type="ECO:0000313" key="1">
    <source>
        <dbReference type="EMBL" id="AEH51427.1"/>
    </source>
</evidence>
<dbReference type="PATRIC" id="fig|688269.3.peg.1404"/>
<protein>
    <submittedName>
        <fullName evidence="1">Uncharacterized protein</fullName>
    </submittedName>
</protein>
<dbReference type="KEGG" id="tta:Theth_1364"/>
<dbReference type="STRING" id="688269.Theth_1364"/>
<accession>F7YXA8</accession>